<gene>
    <name evidence="1" type="ORF">JJ833_00555</name>
</gene>
<name>A0A9D9G2U6_PROMR</name>
<evidence type="ECO:0000313" key="1">
    <source>
        <dbReference type="EMBL" id="MBO6987335.1"/>
    </source>
</evidence>
<reference evidence="1" key="1">
    <citation type="journal article" date="2021" name="Front. Mar. Sci.">
        <title>Genomes of Diverse Isolates of Prochlorococcus High-Light-Adapted Clade II in the Western Pacific Ocean.</title>
        <authorList>
            <person name="Yan W."/>
            <person name="Feng X."/>
            <person name="Zhang W."/>
            <person name="Nawaz M.Z."/>
            <person name="Luo T."/>
            <person name="Zhang R."/>
            <person name="Jiao N."/>
        </authorList>
    </citation>
    <scope>NUCLEOTIDE SEQUENCE</scope>
    <source>
        <strain evidence="1">XMU1424</strain>
    </source>
</reference>
<proteinExistence type="predicted"/>
<protein>
    <submittedName>
        <fullName evidence="1">Uncharacterized protein</fullName>
    </submittedName>
</protein>
<accession>A0A9D9G2U6</accession>
<comment type="caution">
    <text evidence="1">The sequence shown here is derived from an EMBL/GenBank/DDBJ whole genome shotgun (WGS) entry which is preliminary data.</text>
</comment>
<dbReference type="AlphaFoldDB" id="A0A9D9G2U6"/>
<dbReference type="EMBL" id="JAEPLE010000001">
    <property type="protein sequence ID" value="MBO6987335.1"/>
    <property type="molecule type" value="Genomic_DNA"/>
</dbReference>
<sequence>MKKYLISGLVDDYRIKTNLFAISPNHAIKVFQQKYPEATEIYVIQDLFKGNK</sequence>
<organism evidence="1">
    <name type="scientific">Prochlorococcus marinus XMU1424</name>
    <dbReference type="NCBI Taxonomy" id="2774497"/>
    <lineage>
        <taxon>Bacteria</taxon>
        <taxon>Bacillati</taxon>
        <taxon>Cyanobacteriota</taxon>
        <taxon>Cyanophyceae</taxon>
        <taxon>Synechococcales</taxon>
        <taxon>Prochlorococcaceae</taxon>
        <taxon>Prochlorococcus</taxon>
    </lineage>
</organism>